<dbReference type="Gene3D" id="3.30.30.40">
    <property type="match status" value="1"/>
</dbReference>
<dbReference type="InterPro" id="IPR037171">
    <property type="entry name" value="NagB/RpiA_transferase-like"/>
</dbReference>
<dbReference type="OrthoDB" id="9777193at2"/>
<evidence type="ECO:0000313" key="1">
    <source>
        <dbReference type="EMBL" id="SHN62132.1"/>
    </source>
</evidence>
<dbReference type="Gene3D" id="3.40.1080.10">
    <property type="entry name" value="Glutaconate Coenzyme A-transferase"/>
    <property type="match status" value="1"/>
</dbReference>
<dbReference type="SMART" id="SM00882">
    <property type="entry name" value="CoA_trans"/>
    <property type="match status" value="1"/>
</dbReference>
<dbReference type="GO" id="GO:0008410">
    <property type="term" value="F:CoA-transferase activity"/>
    <property type="evidence" value="ECO:0007669"/>
    <property type="project" value="InterPro"/>
</dbReference>
<organism evidence="1 2">
    <name type="scientific">Oceanicella actignis</name>
    <dbReference type="NCBI Taxonomy" id="1189325"/>
    <lineage>
        <taxon>Bacteria</taxon>
        <taxon>Pseudomonadati</taxon>
        <taxon>Pseudomonadota</taxon>
        <taxon>Alphaproteobacteria</taxon>
        <taxon>Rhodobacterales</taxon>
        <taxon>Paracoccaceae</taxon>
        <taxon>Oceanicella</taxon>
    </lineage>
</organism>
<evidence type="ECO:0000313" key="2">
    <source>
        <dbReference type="Proteomes" id="UP000184066"/>
    </source>
</evidence>
<gene>
    <name evidence="1" type="ORF">SAMN05216200_103251</name>
</gene>
<dbReference type="STRING" id="1189325.SAMN04488119_101250"/>
<keyword evidence="2" id="KW-1185">Reference proteome</keyword>
<dbReference type="Pfam" id="PF01144">
    <property type="entry name" value="CoA_trans"/>
    <property type="match status" value="1"/>
</dbReference>
<dbReference type="AlphaFoldDB" id="A0A1M7SUJ3"/>
<dbReference type="SUPFAM" id="SSF100950">
    <property type="entry name" value="NagB/RpiA/CoA transferase-like"/>
    <property type="match status" value="1"/>
</dbReference>
<accession>A0A1M7SUJ3</accession>
<keyword evidence="1" id="KW-0808">Transferase</keyword>
<proteinExistence type="predicted"/>
<dbReference type="RefSeq" id="WP_083581214.1">
    <property type="nucleotide sequence ID" value="NZ_FOHL01000001.1"/>
</dbReference>
<dbReference type="Proteomes" id="UP000184066">
    <property type="component" value="Unassembled WGS sequence"/>
</dbReference>
<protein>
    <submittedName>
        <fullName evidence="1">Glutaconate CoA-transferase subunit A</fullName>
    </submittedName>
</protein>
<dbReference type="InterPro" id="IPR004165">
    <property type="entry name" value="CoA_trans_fam_I"/>
</dbReference>
<dbReference type="EMBL" id="FRDL01000003">
    <property type="protein sequence ID" value="SHN62132.1"/>
    <property type="molecule type" value="Genomic_DNA"/>
</dbReference>
<sequence>MPSQPPRLEPDADALARLAPDGASVAIAKDPGAPMALTRALIRRGARGLRLVTVPTGAMAADMLIGAGCVARIETAGVSLGEFGPAARFADAVRAGAVEIRDATCPAVYAALQAGEKGQPFATIRGIIGSDLMRARPDWKVIDNPFAPGDRVVALPPLRPDLALMHVALADRRGNLWVGGRHELKTMAHAAHATLATAERIVEGDLAADPALAPNLIGGIYVAALAEAPRGAWPTAMPGAYARDDAHHRLYAAAARRADSFADYLRRFVLPREQAA</sequence>
<reference evidence="1 2" key="1">
    <citation type="submission" date="2016-12" db="EMBL/GenBank/DDBJ databases">
        <authorList>
            <person name="Song W.-J."/>
            <person name="Kurnit D.M."/>
        </authorList>
    </citation>
    <scope>NUCLEOTIDE SEQUENCE [LARGE SCALE GENOMIC DNA]</scope>
    <source>
        <strain evidence="1 2">CGMCC 1.10808</strain>
    </source>
</reference>
<name>A0A1M7SUJ3_9RHOB</name>